<evidence type="ECO:0000313" key="3">
    <source>
        <dbReference type="Proteomes" id="UP001174934"/>
    </source>
</evidence>
<dbReference type="AlphaFoldDB" id="A0AA39X0C4"/>
<dbReference type="Proteomes" id="UP001174934">
    <property type="component" value="Unassembled WGS sequence"/>
</dbReference>
<gene>
    <name evidence="2" type="ORF">B0T17DRAFT_654776</name>
</gene>
<evidence type="ECO:0000313" key="2">
    <source>
        <dbReference type="EMBL" id="KAK0624947.1"/>
    </source>
</evidence>
<protein>
    <submittedName>
        <fullName evidence="2">Uncharacterized protein</fullName>
    </submittedName>
</protein>
<feature type="region of interest" description="Disordered" evidence="1">
    <location>
        <begin position="136"/>
        <end position="187"/>
    </location>
</feature>
<evidence type="ECO:0000256" key="1">
    <source>
        <dbReference type="SAM" id="MobiDB-lite"/>
    </source>
</evidence>
<sequence>MCTYDYTPYVGCPETQQHYFLQWMKCNKALESGNKYCRMDKSTEVQGLKQQLSASLYHPQIRHSTQLQVDDDEEHGAVIKVAEEPKWNAATGNDTKASAAINTVSVTLSPGNGQQENNGQEQYDNEYMHGALRSESKDSGYSSIQMRKNQEQQEQQPYHRLSSKKSQNTQQKGHRPPLLDLSASAMPLSYDPGPPPLPPTMTISLPIMNPTPPLRPPRPPMSLGLEPEVVETQLMVERPPITDKKGIRRKISGLWAR</sequence>
<reference evidence="2" key="1">
    <citation type="submission" date="2023-06" db="EMBL/GenBank/DDBJ databases">
        <title>Genome-scale phylogeny and comparative genomics of the fungal order Sordariales.</title>
        <authorList>
            <consortium name="Lawrence Berkeley National Laboratory"/>
            <person name="Hensen N."/>
            <person name="Bonometti L."/>
            <person name="Westerberg I."/>
            <person name="Brannstrom I.O."/>
            <person name="Guillou S."/>
            <person name="Cros-Aarteil S."/>
            <person name="Calhoun S."/>
            <person name="Haridas S."/>
            <person name="Kuo A."/>
            <person name="Mondo S."/>
            <person name="Pangilinan J."/>
            <person name="Riley R."/>
            <person name="LaButti K."/>
            <person name="Andreopoulos B."/>
            <person name="Lipzen A."/>
            <person name="Chen C."/>
            <person name="Yanf M."/>
            <person name="Daum C."/>
            <person name="Ng V."/>
            <person name="Clum A."/>
            <person name="Steindorff A."/>
            <person name="Ohm R."/>
            <person name="Martin F."/>
            <person name="Silar P."/>
            <person name="Natvig D."/>
            <person name="Lalanne C."/>
            <person name="Gautier V."/>
            <person name="Ament-velasquez S.L."/>
            <person name="Kruys A."/>
            <person name="Hutchinson M.I."/>
            <person name="Powell A.J."/>
            <person name="Barry K."/>
            <person name="Miller A.N."/>
            <person name="Grigoriev I.V."/>
            <person name="Debuchy R."/>
            <person name="Gladieux P."/>
            <person name="Thoren M.H."/>
            <person name="Johannesson H."/>
        </authorList>
    </citation>
    <scope>NUCLEOTIDE SEQUENCE</scope>
    <source>
        <strain evidence="2">SMH3391-2</strain>
    </source>
</reference>
<keyword evidence="3" id="KW-1185">Reference proteome</keyword>
<organism evidence="2 3">
    <name type="scientific">Bombardia bombarda</name>
    <dbReference type="NCBI Taxonomy" id="252184"/>
    <lineage>
        <taxon>Eukaryota</taxon>
        <taxon>Fungi</taxon>
        <taxon>Dikarya</taxon>
        <taxon>Ascomycota</taxon>
        <taxon>Pezizomycotina</taxon>
        <taxon>Sordariomycetes</taxon>
        <taxon>Sordariomycetidae</taxon>
        <taxon>Sordariales</taxon>
        <taxon>Lasiosphaeriaceae</taxon>
        <taxon>Bombardia</taxon>
    </lineage>
</organism>
<comment type="caution">
    <text evidence="2">The sequence shown here is derived from an EMBL/GenBank/DDBJ whole genome shotgun (WGS) entry which is preliminary data.</text>
</comment>
<dbReference type="EMBL" id="JAULSR010000003">
    <property type="protein sequence ID" value="KAK0624947.1"/>
    <property type="molecule type" value="Genomic_DNA"/>
</dbReference>
<name>A0AA39X0C4_9PEZI</name>
<accession>A0AA39X0C4</accession>
<proteinExistence type="predicted"/>